<organism evidence="1 2">
    <name type="scientific">Pedobacter jeongneungensis</name>
    <dbReference type="NCBI Taxonomy" id="947309"/>
    <lineage>
        <taxon>Bacteria</taxon>
        <taxon>Pseudomonadati</taxon>
        <taxon>Bacteroidota</taxon>
        <taxon>Sphingobacteriia</taxon>
        <taxon>Sphingobacteriales</taxon>
        <taxon>Sphingobacteriaceae</taxon>
        <taxon>Pedobacter</taxon>
    </lineage>
</organism>
<keyword evidence="2" id="KW-1185">Reference proteome</keyword>
<evidence type="ECO:0000313" key="2">
    <source>
        <dbReference type="Proteomes" id="UP001501772"/>
    </source>
</evidence>
<proteinExistence type="predicted"/>
<dbReference type="SUPFAM" id="SSF46785">
    <property type="entry name" value="Winged helix' DNA-binding domain"/>
    <property type="match status" value="1"/>
</dbReference>
<accession>A0ABP8B7C8</accession>
<comment type="caution">
    <text evidence="1">The sequence shown here is derived from an EMBL/GenBank/DDBJ whole genome shotgun (WGS) entry which is preliminary data.</text>
</comment>
<dbReference type="PANTHER" id="PTHR33221:SF15">
    <property type="entry name" value="HTH-TYPE TRANSCRIPTIONAL REGULATOR YWGB-RELATED"/>
    <property type="match status" value="1"/>
</dbReference>
<dbReference type="InterPro" id="IPR000944">
    <property type="entry name" value="Tscrpt_reg_Rrf2"/>
</dbReference>
<dbReference type="EMBL" id="BAABBY010000002">
    <property type="protein sequence ID" value="GAA4199776.1"/>
    <property type="molecule type" value="Genomic_DNA"/>
</dbReference>
<protein>
    <submittedName>
        <fullName evidence="1">Rrf2 family transcriptional regulator</fullName>
    </submittedName>
</protein>
<dbReference type="PANTHER" id="PTHR33221">
    <property type="entry name" value="WINGED HELIX-TURN-HELIX TRANSCRIPTIONAL REGULATOR, RRF2 FAMILY"/>
    <property type="match status" value="1"/>
</dbReference>
<dbReference type="PROSITE" id="PS51197">
    <property type="entry name" value="HTH_RRF2_2"/>
    <property type="match status" value="1"/>
</dbReference>
<dbReference type="InterPro" id="IPR036390">
    <property type="entry name" value="WH_DNA-bd_sf"/>
</dbReference>
<gene>
    <name evidence="1" type="ORF">GCM10022289_10650</name>
</gene>
<dbReference type="Pfam" id="PF02082">
    <property type="entry name" value="Rrf2"/>
    <property type="match status" value="1"/>
</dbReference>
<dbReference type="InterPro" id="IPR036388">
    <property type="entry name" value="WH-like_DNA-bd_sf"/>
</dbReference>
<dbReference type="Gene3D" id="1.10.10.10">
    <property type="entry name" value="Winged helix-like DNA-binding domain superfamily/Winged helix DNA-binding domain"/>
    <property type="match status" value="1"/>
</dbReference>
<name>A0ABP8B7C8_9SPHI</name>
<evidence type="ECO:0000313" key="1">
    <source>
        <dbReference type="EMBL" id="GAA4199776.1"/>
    </source>
</evidence>
<dbReference type="Proteomes" id="UP001501772">
    <property type="component" value="Unassembled WGS sequence"/>
</dbReference>
<sequence>MNNAQFATAVHIMTMLARTGDSLSSAYIAGSININSSMVRISLSVLSANGLIKSKEGKGGGNILAKAADKIVLSDIYTAVNNAYLLGKLNSPNPECNTGKQINDHLTHLYREVDRSMVKSLSTISLADFCSKFK</sequence>
<dbReference type="RefSeq" id="WP_344850066.1">
    <property type="nucleotide sequence ID" value="NZ_BAABBY010000002.1"/>
</dbReference>
<reference evidence="2" key="1">
    <citation type="journal article" date="2019" name="Int. J. Syst. Evol. Microbiol.">
        <title>The Global Catalogue of Microorganisms (GCM) 10K type strain sequencing project: providing services to taxonomists for standard genome sequencing and annotation.</title>
        <authorList>
            <consortium name="The Broad Institute Genomics Platform"/>
            <consortium name="The Broad Institute Genome Sequencing Center for Infectious Disease"/>
            <person name="Wu L."/>
            <person name="Ma J."/>
        </authorList>
    </citation>
    <scope>NUCLEOTIDE SEQUENCE [LARGE SCALE GENOMIC DNA]</scope>
    <source>
        <strain evidence="2">JCM 17626</strain>
    </source>
</reference>